<organism evidence="1 2">
    <name type="scientific">Peteryoungia desertarenae</name>
    <dbReference type="NCBI Taxonomy" id="1813451"/>
    <lineage>
        <taxon>Bacteria</taxon>
        <taxon>Pseudomonadati</taxon>
        <taxon>Pseudomonadota</taxon>
        <taxon>Alphaproteobacteria</taxon>
        <taxon>Hyphomicrobiales</taxon>
        <taxon>Rhizobiaceae</taxon>
        <taxon>Peteryoungia</taxon>
    </lineage>
</organism>
<dbReference type="EMBL" id="CP058351">
    <property type="protein sequence ID" value="QLF71764.1"/>
    <property type="molecule type" value="Genomic_DNA"/>
</dbReference>
<gene>
    <name evidence="1" type="ORF">FE840_019270</name>
</gene>
<keyword evidence="2" id="KW-1185">Reference proteome</keyword>
<keyword evidence="1" id="KW-0614">Plasmid</keyword>
<evidence type="ECO:0000313" key="1">
    <source>
        <dbReference type="EMBL" id="QLF71764.1"/>
    </source>
</evidence>
<proteinExistence type="predicted"/>
<geneLocation type="plasmid" evidence="1 2">
    <name>pPRADMK78_01</name>
</geneLocation>
<name>A0ABX6QT51_9HYPH</name>
<reference evidence="1 2" key="1">
    <citation type="submission" date="2020-06" db="EMBL/GenBank/DDBJ databases">
        <title>Genome sequence of Rhizobium sp strain ADMK78.</title>
        <authorList>
            <person name="Rahi P."/>
        </authorList>
    </citation>
    <scope>NUCLEOTIDE SEQUENCE [LARGE SCALE GENOMIC DNA]</scope>
    <source>
        <strain evidence="1 2">ADMK78</strain>
        <plasmid evidence="1 2">pPRADMK78_01</plasmid>
    </source>
</reference>
<sequence length="141" mass="15682">MTRSSCNTGPRRRAPVSIRFSESELEALTGLADGLPVSTYIKRVLFGDNRPHTRRRTGADRKLLAQILARLGTYGRGPSLTRLTYLAERGAFYCDEETLGQLRLACEDVTIIRNLLMQALGKETNPDPSDVFNDVAGRVKQ</sequence>
<protein>
    <submittedName>
        <fullName evidence="1">Uncharacterized protein</fullName>
    </submittedName>
</protein>
<accession>A0ABX6QT51</accession>
<evidence type="ECO:0000313" key="2">
    <source>
        <dbReference type="Proteomes" id="UP000308530"/>
    </source>
</evidence>
<dbReference type="Proteomes" id="UP000308530">
    <property type="component" value="Plasmid pPRADMK78_01"/>
</dbReference>
<dbReference type="RefSeq" id="WP_138289260.1">
    <property type="nucleotide sequence ID" value="NZ_CP058351.1"/>
</dbReference>